<evidence type="ECO:0000256" key="3">
    <source>
        <dbReference type="ARBA" id="ARBA00022764"/>
    </source>
</evidence>
<dbReference type="InterPro" id="IPR008929">
    <property type="entry name" value="Chondroitin_lyas"/>
</dbReference>
<comment type="caution">
    <text evidence="6">The sequence shown here is derived from an EMBL/GenBank/DDBJ whole genome shotgun (WGS) entry which is preliminary data.</text>
</comment>
<evidence type="ECO:0000259" key="5">
    <source>
        <dbReference type="Pfam" id="PF07940"/>
    </source>
</evidence>
<dbReference type="PANTHER" id="PTHR39210">
    <property type="entry name" value="HEPARIN-SULFATE LYASE"/>
    <property type="match status" value="1"/>
</dbReference>
<keyword evidence="4" id="KW-0456">Lyase</keyword>
<keyword evidence="2" id="KW-0732">Signal</keyword>
<dbReference type="InterPro" id="IPR012480">
    <property type="entry name" value="Hepar_II_III_C"/>
</dbReference>
<comment type="subcellular location">
    <subcellularLocation>
        <location evidence="1">Periplasm</location>
    </subcellularLocation>
</comment>
<dbReference type="Proteomes" id="UP001597361">
    <property type="component" value="Unassembled WGS sequence"/>
</dbReference>
<keyword evidence="7" id="KW-1185">Reference proteome</keyword>
<evidence type="ECO:0000256" key="2">
    <source>
        <dbReference type="ARBA" id="ARBA00022729"/>
    </source>
</evidence>
<dbReference type="RefSeq" id="WP_376885213.1">
    <property type="nucleotide sequence ID" value="NZ_JBHUHR010000022.1"/>
</dbReference>
<evidence type="ECO:0000313" key="7">
    <source>
        <dbReference type="Proteomes" id="UP001597361"/>
    </source>
</evidence>
<dbReference type="Pfam" id="PF07940">
    <property type="entry name" value="Hepar_II_III_C"/>
    <property type="match status" value="1"/>
</dbReference>
<proteinExistence type="predicted"/>
<dbReference type="Gene3D" id="1.50.10.100">
    <property type="entry name" value="Chondroitin AC/alginate lyase"/>
    <property type="match status" value="1"/>
</dbReference>
<dbReference type="PANTHER" id="PTHR39210:SF1">
    <property type="entry name" value="HEPARIN-SULFATE LYASE"/>
    <property type="match status" value="1"/>
</dbReference>
<sequence length="770" mass="88224">MKSIGKGILLLWIALVYSFAAVAQQRQYLLHSDQNIARLKRQVEQDRQVAESWKVKLGQAERLMEKDRWSAPDCQLLSLVYRMTGDKRFAEAIRKTLLDYAGRETWEGHDLLNRTPPWKGGLETAHTCFYMALGYDAAYDYLSKSDRHIIAEGIVRVGIEPLMGDWLDPQTSFHTLDTMGHNWWSACVYMAGYAAMAVRDEIPQAKNWVRQISETAPEWVNYSGSVLQNKIPHFDQEGGFYESINYAAFGVSQYLFFRYSITHVMPEIKQPELPVLEKMADFFIYTTYYVNEGKPLSVNFGDSRIDKNGNACVVLLYNMGYQKERYAWYLKHSSTGADREGLQLDSPNGLILYPELPELKNDYTPDLPFSKLYPDMNWATLRNSWEKDATMLAVKSGFSWNHSHADAGSFILFHKGKNLIIDSENSSYANPLYTEYYCQSEAHNVILFNGEGQDRKDPYFGTVNHGSLRHLIEGKDYKYILSDATGPYAHILRRNYRSFLWVGDVILVIDDLLAHKAGGFEWLLHYNGESERRGLDLSIKEGDAEVLVHPLFPETFPNGGLPHDFPEQMRLKEKQGYKGHHPEKPEPYWSISHFEEKSRAKFINAILLKGDERELPKVERFEGKDFLGVRIIQEGKVTEAYFNLLADGRLKHRNSTNVMNGWETDAYLLALTFEKGDNRSKVENVESIFIGHGSILRRNEKTLIHSLSKFYGELNVASTLSLWMDGQKAAKVSLGVLGNTNLLQLNGNEVSLEKDKSTGLSFFRFENKLK</sequence>
<reference evidence="7" key="1">
    <citation type="journal article" date="2019" name="Int. J. Syst. Evol. Microbiol.">
        <title>The Global Catalogue of Microorganisms (GCM) 10K type strain sequencing project: providing services to taxonomists for standard genome sequencing and annotation.</title>
        <authorList>
            <consortium name="The Broad Institute Genomics Platform"/>
            <consortium name="The Broad Institute Genome Sequencing Center for Infectious Disease"/>
            <person name="Wu L."/>
            <person name="Ma J."/>
        </authorList>
    </citation>
    <scope>NUCLEOTIDE SEQUENCE [LARGE SCALE GENOMIC DNA]</scope>
    <source>
        <strain evidence="7">CGMCC 1.15180</strain>
    </source>
</reference>
<dbReference type="SUPFAM" id="SSF48230">
    <property type="entry name" value="Chondroitin AC/alginate lyase"/>
    <property type="match status" value="1"/>
</dbReference>
<dbReference type="EMBL" id="JBHUHR010000022">
    <property type="protein sequence ID" value="MFD2034765.1"/>
    <property type="molecule type" value="Genomic_DNA"/>
</dbReference>
<keyword evidence="3" id="KW-0574">Periplasm</keyword>
<name>A0ABW4VL84_9BACT</name>
<feature type="domain" description="Heparinase II/III-like C-terminal" evidence="5">
    <location>
        <begin position="370"/>
        <end position="531"/>
    </location>
</feature>
<dbReference type="Gene3D" id="2.70.98.70">
    <property type="match status" value="1"/>
</dbReference>
<organism evidence="6 7">
    <name type="scientific">Belliella marina</name>
    <dbReference type="NCBI Taxonomy" id="1644146"/>
    <lineage>
        <taxon>Bacteria</taxon>
        <taxon>Pseudomonadati</taxon>
        <taxon>Bacteroidota</taxon>
        <taxon>Cytophagia</taxon>
        <taxon>Cytophagales</taxon>
        <taxon>Cyclobacteriaceae</taxon>
        <taxon>Belliella</taxon>
    </lineage>
</organism>
<evidence type="ECO:0000313" key="6">
    <source>
        <dbReference type="EMBL" id="MFD2034765.1"/>
    </source>
</evidence>
<accession>A0ABW4VL84</accession>
<evidence type="ECO:0000256" key="1">
    <source>
        <dbReference type="ARBA" id="ARBA00004418"/>
    </source>
</evidence>
<evidence type="ECO:0000256" key="4">
    <source>
        <dbReference type="ARBA" id="ARBA00023239"/>
    </source>
</evidence>
<protein>
    <submittedName>
        <fullName evidence="6">Heparinase II/III family protein</fullName>
    </submittedName>
</protein>
<gene>
    <name evidence="6" type="ORF">ACFSKL_08195</name>
</gene>